<organism evidence="2 3">
    <name type="scientific">Heliocybe sulcata</name>
    <dbReference type="NCBI Taxonomy" id="5364"/>
    <lineage>
        <taxon>Eukaryota</taxon>
        <taxon>Fungi</taxon>
        <taxon>Dikarya</taxon>
        <taxon>Basidiomycota</taxon>
        <taxon>Agaricomycotina</taxon>
        <taxon>Agaricomycetes</taxon>
        <taxon>Gloeophyllales</taxon>
        <taxon>Gloeophyllaceae</taxon>
        <taxon>Heliocybe</taxon>
    </lineage>
</organism>
<dbReference type="OrthoDB" id="5360893at2759"/>
<dbReference type="SUPFAM" id="SSF51658">
    <property type="entry name" value="Xylose isomerase-like"/>
    <property type="match status" value="1"/>
</dbReference>
<dbReference type="EMBL" id="ML213525">
    <property type="protein sequence ID" value="TFK47191.1"/>
    <property type="molecule type" value="Genomic_DNA"/>
</dbReference>
<accession>A0A5C3N0A5</accession>
<dbReference type="AlphaFoldDB" id="A0A5C3N0A5"/>
<evidence type="ECO:0000313" key="3">
    <source>
        <dbReference type="Proteomes" id="UP000305948"/>
    </source>
</evidence>
<dbReference type="GO" id="GO:0016853">
    <property type="term" value="F:isomerase activity"/>
    <property type="evidence" value="ECO:0007669"/>
    <property type="project" value="UniProtKB-KW"/>
</dbReference>
<dbReference type="Pfam" id="PF01261">
    <property type="entry name" value="AP_endonuc_2"/>
    <property type="match status" value="1"/>
</dbReference>
<proteinExistence type="predicted"/>
<dbReference type="Proteomes" id="UP000305948">
    <property type="component" value="Unassembled WGS sequence"/>
</dbReference>
<gene>
    <name evidence="2" type="ORF">OE88DRAFT_1637143</name>
</gene>
<sequence>MSLLAFCTDSAGMHPSHSLPQKLRAIRDAGFHSVEMGFPDLEAYAGSQVAGYTKINNAGQGDVETLVGVAEKVREMCDGMGLRVLAVHPFSQFEGYTDPKKREEGFARAHTWFKVLTALNCDMLQVGSSNDPAISADYDVMAKDLRQLADDAATRGIRIAYELWAWGTYVNTWEGAWDICKRVDRPNFGLCLDTFQIAARAYADPTTPNGLLKSCPKGVLSASLKTLTAALSPHTDKIFYFQISDGSGPHNPLFSASKLLQEAKEQESDPRYVWSNKWRPVPFMDEIVGGSGCGESSFGGYLPVVDVIEAVCRTGWKGPWSYEVFYEPDMAKDDPDVPKRWANAAMESQKRILKELEKRGVH</sequence>
<dbReference type="PANTHER" id="PTHR12110:SF56">
    <property type="entry name" value="DEHYDRATASE, PUTATIVE (AFU_ORTHOLOGUE AFUA_6G08740)-RELATED"/>
    <property type="match status" value="1"/>
</dbReference>
<evidence type="ECO:0000313" key="2">
    <source>
        <dbReference type="EMBL" id="TFK47191.1"/>
    </source>
</evidence>
<dbReference type="InterPro" id="IPR013022">
    <property type="entry name" value="Xyl_isomerase-like_TIM-brl"/>
</dbReference>
<feature type="domain" description="Xylose isomerase-like TIM barrel" evidence="1">
    <location>
        <begin position="23"/>
        <end position="336"/>
    </location>
</feature>
<keyword evidence="2" id="KW-0413">Isomerase</keyword>
<name>A0A5C3N0A5_9AGAM</name>
<keyword evidence="3" id="KW-1185">Reference proteome</keyword>
<dbReference type="Gene3D" id="3.20.20.150">
    <property type="entry name" value="Divalent-metal-dependent TIM barrel enzymes"/>
    <property type="match status" value="1"/>
</dbReference>
<dbReference type="PANTHER" id="PTHR12110">
    <property type="entry name" value="HYDROXYPYRUVATE ISOMERASE"/>
    <property type="match status" value="1"/>
</dbReference>
<dbReference type="InterPro" id="IPR050312">
    <property type="entry name" value="IolE/XylAMocC-like"/>
</dbReference>
<reference evidence="2 3" key="1">
    <citation type="journal article" date="2019" name="Nat. Ecol. Evol.">
        <title>Megaphylogeny resolves global patterns of mushroom evolution.</title>
        <authorList>
            <person name="Varga T."/>
            <person name="Krizsan K."/>
            <person name="Foldi C."/>
            <person name="Dima B."/>
            <person name="Sanchez-Garcia M."/>
            <person name="Sanchez-Ramirez S."/>
            <person name="Szollosi G.J."/>
            <person name="Szarkandi J.G."/>
            <person name="Papp V."/>
            <person name="Albert L."/>
            <person name="Andreopoulos W."/>
            <person name="Angelini C."/>
            <person name="Antonin V."/>
            <person name="Barry K.W."/>
            <person name="Bougher N.L."/>
            <person name="Buchanan P."/>
            <person name="Buyck B."/>
            <person name="Bense V."/>
            <person name="Catcheside P."/>
            <person name="Chovatia M."/>
            <person name="Cooper J."/>
            <person name="Damon W."/>
            <person name="Desjardin D."/>
            <person name="Finy P."/>
            <person name="Geml J."/>
            <person name="Haridas S."/>
            <person name="Hughes K."/>
            <person name="Justo A."/>
            <person name="Karasinski D."/>
            <person name="Kautmanova I."/>
            <person name="Kiss B."/>
            <person name="Kocsube S."/>
            <person name="Kotiranta H."/>
            <person name="LaButti K.M."/>
            <person name="Lechner B.E."/>
            <person name="Liimatainen K."/>
            <person name="Lipzen A."/>
            <person name="Lukacs Z."/>
            <person name="Mihaltcheva S."/>
            <person name="Morgado L.N."/>
            <person name="Niskanen T."/>
            <person name="Noordeloos M.E."/>
            <person name="Ohm R.A."/>
            <person name="Ortiz-Santana B."/>
            <person name="Ovrebo C."/>
            <person name="Racz N."/>
            <person name="Riley R."/>
            <person name="Savchenko A."/>
            <person name="Shiryaev A."/>
            <person name="Soop K."/>
            <person name="Spirin V."/>
            <person name="Szebenyi C."/>
            <person name="Tomsovsky M."/>
            <person name="Tulloss R.E."/>
            <person name="Uehling J."/>
            <person name="Grigoriev I.V."/>
            <person name="Vagvolgyi C."/>
            <person name="Papp T."/>
            <person name="Martin F.M."/>
            <person name="Miettinen O."/>
            <person name="Hibbett D.S."/>
            <person name="Nagy L.G."/>
        </authorList>
    </citation>
    <scope>NUCLEOTIDE SEQUENCE [LARGE SCALE GENOMIC DNA]</scope>
    <source>
        <strain evidence="2 3">OMC1185</strain>
    </source>
</reference>
<evidence type="ECO:0000259" key="1">
    <source>
        <dbReference type="Pfam" id="PF01261"/>
    </source>
</evidence>
<dbReference type="InterPro" id="IPR036237">
    <property type="entry name" value="Xyl_isomerase-like_sf"/>
</dbReference>
<dbReference type="STRING" id="5364.A0A5C3N0A5"/>
<protein>
    <submittedName>
        <fullName evidence="2">Xylose isomerase-like protein</fullName>
    </submittedName>
</protein>